<name>A0A820RGA5_9BILA</name>
<evidence type="ECO:0000313" key="2">
    <source>
        <dbReference type="Proteomes" id="UP000663868"/>
    </source>
</evidence>
<comment type="caution">
    <text evidence="1">The sequence shown here is derived from an EMBL/GenBank/DDBJ whole genome shotgun (WGS) entry which is preliminary data.</text>
</comment>
<reference evidence="1" key="1">
    <citation type="submission" date="2021-02" db="EMBL/GenBank/DDBJ databases">
        <authorList>
            <person name="Nowell W R."/>
        </authorList>
    </citation>
    <scope>NUCLEOTIDE SEQUENCE</scope>
</reference>
<sequence>MGHQKSKFIYEQYTIKHNMLLAPSQILYICQQTNLVDREVHRRYTEFLNICKDGRMMKEQFTTVLQEIWPTGNVEKFSNY</sequence>
<organism evidence="1 2">
    <name type="scientific">Adineta steineri</name>
    <dbReference type="NCBI Taxonomy" id="433720"/>
    <lineage>
        <taxon>Eukaryota</taxon>
        <taxon>Metazoa</taxon>
        <taxon>Spiralia</taxon>
        <taxon>Gnathifera</taxon>
        <taxon>Rotifera</taxon>
        <taxon>Eurotatoria</taxon>
        <taxon>Bdelloidea</taxon>
        <taxon>Adinetida</taxon>
        <taxon>Adinetidae</taxon>
        <taxon>Adineta</taxon>
    </lineage>
</organism>
<proteinExistence type="predicted"/>
<protein>
    <submittedName>
        <fullName evidence="1">Uncharacterized protein</fullName>
    </submittedName>
</protein>
<evidence type="ECO:0000313" key="1">
    <source>
        <dbReference type="EMBL" id="CAF4436917.1"/>
    </source>
</evidence>
<dbReference type="Proteomes" id="UP000663868">
    <property type="component" value="Unassembled WGS sequence"/>
</dbReference>
<dbReference type="Gene3D" id="1.10.238.10">
    <property type="entry name" value="EF-hand"/>
    <property type="match status" value="1"/>
</dbReference>
<feature type="non-terminal residue" evidence="1">
    <location>
        <position position="80"/>
    </location>
</feature>
<gene>
    <name evidence="1" type="ORF">KXQ929_LOCUS53131</name>
</gene>
<dbReference type="EMBL" id="CAJOBB010029435">
    <property type="protein sequence ID" value="CAF4436917.1"/>
    <property type="molecule type" value="Genomic_DNA"/>
</dbReference>
<accession>A0A820RGA5</accession>
<dbReference type="AlphaFoldDB" id="A0A820RGA5"/>